<sequence>MSGAAGAVAPPTPDGSGSCCSTPCSSRPPAGASSPSTELGFGGGYNSSYAANAAASPNAAASRSSPKAGSSGGGEAAPNLAPNQHPSSSRSLHHQTSGQQRPGQSTNRADKQQPHPHHPHHHHNNNSHTAHHHHIHSCSSHGYVASAVTAAGGGCGGVDATAAMLLATGRVNMAAAHMERVRRQPGASSDTEGYQSEHHGHSPGPGHHSRHHDTRGHHREDEEEGERHSHHRRTPGGGRQRRVSVGEAQLRGRADSVLEQVRNAQNSPVI</sequence>
<protein>
    <submittedName>
        <fullName evidence="2">Uncharacterized protein</fullName>
    </submittedName>
</protein>
<feature type="compositionally biased region" description="Basic residues" evidence="1">
    <location>
        <begin position="207"/>
        <end position="217"/>
    </location>
</feature>
<proteinExistence type="predicted"/>
<feature type="compositionally biased region" description="Basic residues" evidence="1">
    <location>
        <begin position="228"/>
        <end position="242"/>
    </location>
</feature>
<gene>
    <name evidence="2" type="ORF">HXX76_007279</name>
</gene>
<reference evidence="2" key="1">
    <citation type="journal article" date="2020" name="bioRxiv">
        <title>Comparative genomics of Chlamydomonas.</title>
        <authorList>
            <person name="Craig R.J."/>
            <person name="Hasan A.R."/>
            <person name="Ness R.W."/>
            <person name="Keightley P.D."/>
        </authorList>
    </citation>
    <scope>NUCLEOTIDE SEQUENCE</scope>
    <source>
        <strain evidence="2">SAG 7.73</strain>
    </source>
</reference>
<feature type="region of interest" description="Disordered" evidence="1">
    <location>
        <begin position="1"/>
        <end position="136"/>
    </location>
</feature>
<evidence type="ECO:0000256" key="1">
    <source>
        <dbReference type="SAM" id="MobiDB-lite"/>
    </source>
</evidence>
<comment type="caution">
    <text evidence="2">The sequence shown here is derived from an EMBL/GenBank/DDBJ whole genome shotgun (WGS) entry which is preliminary data.</text>
</comment>
<feature type="compositionally biased region" description="Low complexity" evidence="1">
    <location>
        <begin position="46"/>
        <end position="66"/>
    </location>
</feature>
<evidence type="ECO:0000313" key="2">
    <source>
        <dbReference type="EMBL" id="KAG2435196.1"/>
    </source>
</evidence>
<keyword evidence="3" id="KW-1185">Reference proteome</keyword>
<dbReference type="AlphaFoldDB" id="A0A835T0R5"/>
<dbReference type="Proteomes" id="UP000650467">
    <property type="component" value="Unassembled WGS sequence"/>
</dbReference>
<name>A0A835T0R5_CHLIN</name>
<dbReference type="EMBL" id="JAEHOC010000015">
    <property type="protein sequence ID" value="KAG2435196.1"/>
    <property type="molecule type" value="Genomic_DNA"/>
</dbReference>
<evidence type="ECO:0000313" key="3">
    <source>
        <dbReference type="Proteomes" id="UP000650467"/>
    </source>
</evidence>
<feature type="compositionally biased region" description="Low complexity" evidence="1">
    <location>
        <begin position="16"/>
        <end position="36"/>
    </location>
</feature>
<feature type="compositionally biased region" description="Polar residues" evidence="1">
    <location>
        <begin position="81"/>
        <end position="107"/>
    </location>
</feature>
<feature type="region of interest" description="Disordered" evidence="1">
    <location>
        <begin position="179"/>
        <end position="270"/>
    </location>
</feature>
<accession>A0A835T0R5</accession>
<organism evidence="2 3">
    <name type="scientific">Chlamydomonas incerta</name>
    <dbReference type="NCBI Taxonomy" id="51695"/>
    <lineage>
        <taxon>Eukaryota</taxon>
        <taxon>Viridiplantae</taxon>
        <taxon>Chlorophyta</taxon>
        <taxon>core chlorophytes</taxon>
        <taxon>Chlorophyceae</taxon>
        <taxon>CS clade</taxon>
        <taxon>Chlamydomonadales</taxon>
        <taxon>Chlamydomonadaceae</taxon>
        <taxon>Chlamydomonas</taxon>
    </lineage>
</organism>
<feature type="compositionally biased region" description="Basic residues" evidence="1">
    <location>
        <begin position="114"/>
        <end position="136"/>
    </location>
</feature>